<evidence type="ECO:0000259" key="4">
    <source>
        <dbReference type="PROSITE" id="PS50949"/>
    </source>
</evidence>
<evidence type="ECO:0000313" key="5">
    <source>
        <dbReference type="EMBL" id="SHM40459.1"/>
    </source>
</evidence>
<dbReference type="PANTHER" id="PTHR43537:SF49">
    <property type="entry name" value="TRANSCRIPTIONAL REGULATORY PROTEIN"/>
    <property type="match status" value="1"/>
</dbReference>
<evidence type="ECO:0000256" key="1">
    <source>
        <dbReference type="ARBA" id="ARBA00023015"/>
    </source>
</evidence>
<keyword evidence="3" id="KW-0804">Transcription</keyword>
<name>A0A1M7IIG3_9RHOB</name>
<dbReference type="SMART" id="SM00895">
    <property type="entry name" value="FCD"/>
    <property type="match status" value="1"/>
</dbReference>
<dbReference type="STRING" id="337701.SAMN05444398_11595"/>
<keyword evidence="1" id="KW-0805">Transcription regulation</keyword>
<keyword evidence="2" id="KW-0238">DNA-binding</keyword>
<dbReference type="GO" id="GO:0003677">
    <property type="term" value="F:DNA binding"/>
    <property type="evidence" value="ECO:0007669"/>
    <property type="project" value="UniProtKB-KW"/>
</dbReference>
<organism evidence="5 6">
    <name type="scientific">Roseovarius pacificus</name>
    <dbReference type="NCBI Taxonomy" id="337701"/>
    <lineage>
        <taxon>Bacteria</taxon>
        <taxon>Pseudomonadati</taxon>
        <taxon>Pseudomonadota</taxon>
        <taxon>Alphaproteobacteria</taxon>
        <taxon>Rhodobacterales</taxon>
        <taxon>Roseobacteraceae</taxon>
        <taxon>Roseovarius</taxon>
    </lineage>
</organism>
<dbReference type="Gene3D" id="1.10.10.10">
    <property type="entry name" value="Winged helix-like DNA-binding domain superfamily/Winged helix DNA-binding domain"/>
    <property type="match status" value="1"/>
</dbReference>
<dbReference type="SUPFAM" id="SSF48008">
    <property type="entry name" value="GntR ligand-binding domain-like"/>
    <property type="match status" value="1"/>
</dbReference>
<gene>
    <name evidence="5" type="ORF">SAMN05444398_11595</name>
</gene>
<dbReference type="PROSITE" id="PS50949">
    <property type="entry name" value="HTH_GNTR"/>
    <property type="match status" value="1"/>
</dbReference>
<dbReference type="SUPFAM" id="SSF46785">
    <property type="entry name" value="Winged helix' DNA-binding domain"/>
    <property type="match status" value="1"/>
</dbReference>
<dbReference type="PANTHER" id="PTHR43537">
    <property type="entry name" value="TRANSCRIPTIONAL REGULATOR, GNTR FAMILY"/>
    <property type="match status" value="1"/>
</dbReference>
<protein>
    <submittedName>
        <fullName evidence="5">Transcriptional regulator, GntR family</fullName>
    </submittedName>
</protein>
<dbReference type="Gene3D" id="1.20.120.530">
    <property type="entry name" value="GntR ligand-binding domain-like"/>
    <property type="match status" value="1"/>
</dbReference>
<dbReference type="OrthoDB" id="9815654at2"/>
<accession>A0A1M7IIG3</accession>
<evidence type="ECO:0000256" key="3">
    <source>
        <dbReference type="ARBA" id="ARBA00023163"/>
    </source>
</evidence>
<dbReference type="GO" id="GO:0003700">
    <property type="term" value="F:DNA-binding transcription factor activity"/>
    <property type="evidence" value="ECO:0007669"/>
    <property type="project" value="InterPro"/>
</dbReference>
<dbReference type="InterPro" id="IPR008920">
    <property type="entry name" value="TF_FadR/GntR_C"/>
</dbReference>
<dbReference type="SMART" id="SM00345">
    <property type="entry name" value="HTH_GNTR"/>
    <property type="match status" value="1"/>
</dbReference>
<dbReference type="RefSeq" id="WP_073037014.1">
    <property type="nucleotide sequence ID" value="NZ_BMLR01000015.1"/>
</dbReference>
<reference evidence="5 6" key="1">
    <citation type="submission" date="2016-11" db="EMBL/GenBank/DDBJ databases">
        <authorList>
            <person name="Jaros S."/>
            <person name="Januszkiewicz K."/>
            <person name="Wedrychowicz H."/>
        </authorList>
    </citation>
    <scope>NUCLEOTIDE SEQUENCE [LARGE SCALE GENOMIC DNA]</scope>
    <source>
        <strain evidence="5 6">DSM 29589</strain>
    </source>
</reference>
<feature type="domain" description="HTH gntR-type" evidence="4">
    <location>
        <begin position="7"/>
        <end position="74"/>
    </location>
</feature>
<evidence type="ECO:0000313" key="6">
    <source>
        <dbReference type="Proteomes" id="UP000183974"/>
    </source>
</evidence>
<dbReference type="InterPro" id="IPR036390">
    <property type="entry name" value="WH_DNA-bd_sf"/>
</dbReference>
<dbReference type="AlphaFoldDB" id="A0A1M7IIG3"/>
<evidence type="ECO:0000256" key="2">
    <source>
        <dbReference type="ARBA" id="ARBA00023125"/>
    </source>
</evidence>
<dbReference type="EMBL" id="FRBR01000015">
    <property type="protein sequence ID" value="SHM40459.1"/>
    <property type="molecule type" value="Genomic_DNA"/>
</dbReference>
<dbReference type="Pfam" id="PF07729">
    <property type="entry name" value="FCD"/>
    <property type="match status" value="1"/>
</dbReference>
<keyword evidence="6" id="KW-1185">Reference proteome</keyword>
<sequence length="242" mass="27134">MTKQQNESQASAIYRWLEEEIMSGRLAPGDRLDDAAIAERFAVSKTPVRDAFLQLAAIDFVTLKQRVGAIVTPLSLQKMVQMFEVMAKLEGTAAALAAERMTGLEKEALVTSSETCMAIAERGGEKAQEVYAEANFDFHEIVYRGSHNDYLREQASMLRRRLAPYRRFWLSTDARRQKSSSEHAEVTRAIVESNIERARLAMEAHLDLTSGLLSELLGVLPSGYLAGIRESDETAEIRDYRT</sequence>
<dbReference type="InterPro" id="IPR036388">
    <property type="entry name" value="WH-like_DNA-bd_sf"/>
</dbReference>
<proteinExistence type="predicted"/>
<dbReference type="Pfam" id="PF00392">
    <property type="entry name" value="GntR"/>
    <property type="match status" value="1"/>
</dbReference>
<dbReference type="Proteomes" id="UP000183974">
    <property type="component" value="Unassembled WGS sequence"/>
</dbReference>
<dbReference type="InterPro" id="IPR000524">
    <property type="entry name" value="Tscrpt_reg_HTH_GntR"/>
</dbReference>
<dbReference type="InterPro" id="IPR011711">
    <property type="entry name" value="GntR_C"/>
</dbReference>